<dbReference type="OrthoDB" id="10249433at2759"/>
<evidence type="ECO:0000259" key="1">
    <source>
        <dbReference type="Pfam" id="PF12146"/>
    </source>
</evidence>
<dbReference type="SUPFAM" id="SSF53474">
    <property type="entry name" value="alpha/beta-Hydrolases"/>
    <property type="match status" value="1"/>
</dbReference>
<protein>
    <recommendedName>
        <fullName evidence="1">Serine aminopeptidase S33 domain-containing protein</fullName>
    </recommendedName>
</protein>
<dbReference type="InterPro" id="IPR051044">
    <property type="entry name" value="MAG_DAG_Lipase"/>
</dbReference>
<dbReference type="AlphaFoldDB" id="A0A8H3YDY1"/>
<reference evidence="2" key="1">
    <citation type="submission" date="2020-07" db="EMBL/GenBank/DDBJ databases">
        <title>Draft Genome Sequence of a Deep-Sea Yeast, Naganishia (Cryptococcus) liquefaciens strain N6.</title>
        <authorList>
            <person name="Han Y.W."/>
            <person name="Kajitani R."/>
            <person name="Morimoto H."/>
            <person name="Parhat M."/>
            <person name="Tsubouchi H."/>
            <person name="Bakenova O."/>
            <person name="Ogata M."/>
            <person name="Argunhan B."/>
            <person name="Aoki R."/>
            <person name="Kajiwara S."/>
            <person name="Itoh T."/>
            <person name="Iwasaki H."/>
        </authorList>
    </citation>
    <scope>NUCLEOTIDE SEQUENCE</scope>
    <source>
        <strain evidence="2">N6</strain>
    </source>
</reference>
<organism evidence="2 3">
    <name type="scientific">Naganishia liquefaciens</name>
    <dbReference type="NCBI Taxonomy" id="104408"/>
    <lineage>
        <taxon>Eukaryota</taxon>
        <taxon>Fungi</taxon>
        <taxon>Dikarya</taxon>
        <taxon>Basidiomycota</taxon>
        <taxon>Agaricomycotina</taxon>
        <taxon>Tremellomycetes</taxon>
        <taxon>Filobasidiales</taxon>
        <taxon>Filobasidiaceae</taxon>
        <taxon>Naganishia</taxon>
    </lineage>
</organism>
<proteinExistence type="predicted"/>
<accession>A0A8H3YDY1</accession>
<dbReference type="Gene3D" id="3.40.50.1820">
    <property type="entry name" value="alpha/beta hydrolase"/>
    <property type="match status" value="1"/>
</dbReference>
<dbReference type="EMBL" id="BLZA01000013">
    <property type="protein sequence ID" value="GHJ85839.1"/>
    <property type="molecule type" value="Genomic_DNA"/>
</dbReference>
<dbReference type="InterPro" id="IPR000073">
    <property type="entry name" value="AB_hydrolase_1"/>
</dbReference>
<gene>
    <name evidence="2" type="ORF">NliqN6_2241</name>
</gene>
<dbReference type="Proteomes" id="UP000620104">
    <property type="component" value="Unassembled WGS sequence"/>
</dbReference>
<dbReference type="InterPro" id="IPR022742">
    <property type="entry name" value="Hydrolase_4"/>
</dbReference>
<dbReference type="PRINTS" id="PR00111">
    <property type="entry name" value="ABHYDROLASE"/>
</dbReference>
<feature type="domain" description="Serine aminopeptidase S33" evidence="1">
    <location>
        <begin position="92"/>
        <end position="331"/>
    </location>
</feature>
<dbReference type="PANTHER" id="PTHR11614">
    <property type="entry name" value="PHOSPHOLIPASE-RELATED"/>
    <property type="match status" value="1"/>
</dbReference>
<comment type="caution">
    <text evidence="2">The sequence shown here is derived from an EMBL/GenBank/DDBJ whole genome shotgun (WGS) entry which is preliminary data.</text>
</comment>
<keyword evidence="3" id="KW-1185">Reference proteome</keyword>
<name>A0A8H3YDY1_9TREE</name>
<evidence type="ECO:0000313" key="3">
    <source>
        <dbReference type="Proteomes" id="UP000620104"/>
    </source>
</evidence>
<dbReference type="Pfam" id="PF12146">
    <property type="entry name" value="Hydrolase_4"/>
    <property type="match status" value="1"/>
</dbReference>
<sequence>MTDPTHGRYLIPTQLVEKALDSSPEITTHQRRVFFRPDAPVTSSSRIVRGEDVTLTADELKGVKADDEWIYYKVWEMKEEFLEDKRGRGVDVLYVHGYREYGGRYAFQCREILKAGFRVIVADMPGHGRSTGVHGYLLNARSLPDAVFTVLQDLRTTSPSSTPRKTFLTGSSMGGLTVLYALTVSDRFDEETRAKMPPIHGAFAMCPLLDVPDRPNAVVTALAKVVSRIAGKVPLLDSGPLDHISDDERVPAEFRADPMNYTGKLRIATGLAFLNAFTETIDNAANTKTPIRLLHGDADRTTSHKASMTYMENVTSADKSIKIYEDYQHVMVKVVDGRSEEADEAKNAAVLEDWKTWLLERS</sequence>
<evidence type="ECO:0000313" key="2">
    <source>
        <dbReference type="EMBL" id="GHJ85839.1"/>
    </source>
</evidence>
<dbReference type="InterPro" id="IPR029058">
    <property type="entry name" value="AB_hydrolase_fold"/>
</dbReference>